<dbReference type="AlphaFoldDB" id="A0A1Y4LDY9"/>
<dbReference type="EMBL" id="NFKL01000034">
    <property type="protein sequence ID" value="OUP54935.1"/>
    <property type="molecule type" value="Genomic_DNA"/>
</dbReference>
<proteinExistence type="predicted"/>
<gene>
    <name evidence="1" type="ORF">B5F15_15660</name>
</gene>
<organism evidence="1 2">
    <name type="scientific">Butyricicoccus pullicaecorum</name>
    <dbReference type="NCBI Taxonomy" id="501571"/>
    <lineage>
        <taxon>Bacteria</taxon>
        <taxon>Bacillati</taxon>
        <taxon>Bacillota</taxon>
        <taxon>Clostridia</taxon>
        <taxon>Eubacteriales</taxon>
        <taxon>Butyricicoccaceae</taxon>
        <taxon>Butyricicoccus</taxon>
    </lineage>
</organism>
<dbReference type="Proteomes" id="UP000195326">
    <property type="component" value="Unassembled WGS sequence"/>
</dbReference>
<comment type="caution">
    <text evidence="1">The sequence shown here is derived from an EMBL/GenBank/DDBJ whole genome shotgun (WGS) entry which is preliminary data.</text>
</comment>
<dbReference type="RefSeq" id="WP_087415978.1">
    <property type="nucleotide sequence ID" value="NZ_NFKL01000034.1"/>
</dbReference>
<name>A0A1Y4LDY9_9FIRM</name>
<evidence type="ECO:0000313" key="1">
    <source>
        <dbReference type="EMBL" id="OUP54935.1"/>
    </source>
</evidence>
<reference evidence="2" key="1">
    <citation type="submission" date="2017-04" db="EMBL/GenBank/DDBJ databases">
        <title>Function of individual gut microbiota members based on whole genome sequencing of pure cultures obtained from chicken caecum.</title>
        <authorList>
            <person name="Medvecky M."/>
            <person name="Cejkova D."/>
            <person name="Polansky O."/>
            <person name="Karasova D."/>
            <person name="Kubasova T."/>
            <person name="Cizek A."/>
            <person name="Rychlik I."/>
        </authorList>
    </citation>
    <scope>NUCLEOTIDE SEQUENCE [LARGE SCALE GENOMIC DNA]</scope>
    <source>
        <strain evidence="2">An179</strain>
    </source>
</reference>
<protein>
    <submittedName>
        <fullName evidence="1">Uncharacterized protein</fullName>
    </submittedName>
</protein>
<accession>A0A1Y4LDY9</accession>
<evidence type="ECO:0000313" key="2">
    <source>
        <dbReference type="Proteomes" id="UP000195326"/>
    </source>
</evidence>
<sequence>MNMCTIQGIKDAIRENYQSQYDMESADIDRLLQSLRFCQDEDPFDRLPPPKRLTRFHKDS</sequence>